<dbReference type="GO" id="GO:0043190">
    <property type="term" value="C:ATP-binding cassette (ABC) transporter complex"/>
    <property type="evidence" value="ECO:0007669"/>
    <property type="project" value="InterPro"/>
</dbReference>
<keyword evidence="1" id="KW-0472">Membrane</keyword>
<dbReference type="Proteomes" id="UP000316213">
    <property type="component" value="Unassembled WGS sequence"/>
</dbReference>
<dbReference type="GO" id="GO:0005548">
    <property type="term" value="F:phospholipid transporter activity"/>
    <property type="evidence" value="ECO:0007669"/>
    <property type="project" value="TreeGrafter"/>
</dbReference>
<dbReference type="PANTHER" id="PTHR30188:SF4">
    <property type="entry name" value="PROTEIN TRIGALACTOSYLDIACYLGLYCEROL 1, CHLOROPLASTIC"/>
    <property type="match status" value="1"/>
</dbReference>
<protein>
    <submittedName>
        <fullName evidence="2">Putative phospholipid ABC transporter permease protein MlaE</fullName>
    </submittedName>
</protein>
<feature type="transmembrane region" description="Helical" evidence="1">
    <location>
        <begin position="30"/>
        <end position="48"/>
    </location>
</feature>
<evidence type="ECO:0000256" key="1">
    <source>
        <dbReference type="SAM" id="Phobius"/>
    </source>
</evidence>
<dbReference type="RefSeq" id="WP_146578728.1">
    <property type="nucleotide sequence ID" value="NZ_SJPM01000006.1"/>
</dbReference>
<feature type="transmembrane region" description="Helical" evidence="1">
    <location>
        <begin position="170"/>
        <end position="195"/>
    </location>
</feature>
<proteinExistence type="predicted"/>
<keyword evidence="1" id="KW-1133">Transmembrane helix</keyword>
<feature type="transmembrane region" description="Helical" evidence="1">
    <location>
        <begin position="222"/>
        <end position="242"/>
    </location>
</feature>
<sequence>MAEARRIPIRLRSAVWVFPWRVMEFLGKEFLARCNTLVSILAILWATAGLSLRRSSWTSPVRTIFARQLLFTAVDAVPVALRFGAAGGVLVIAQAAMWSDSMGADAEGIVPLIWRAIIRELAPLLACLVVIGRSGIAISTELSLMYVHGEIEVLDAQGIDPMTCLVMPRILSMIISVFCLAIIVATSMLMTGYLIGWSMGTIRFSAGDFSSDVLRQFDAQDLLFFVPKTIVAGAFAGAICCIDGLSIRGSSTDVPRVAARSGIRALTAVFAVSAVLSILIYNRFLIFDIR</sequence>
<reference evidence="2 3" key="1">
    <citation type="submission" date="2019-02" db="EMBL/GenBank/DDBJ databases">
        <title>Deep-cultivation of Planctomycetes and their phenomic and genomic characterization uncovers novel biology.</title>
        <authorList>
            <person name="Wiegand S."/>
            <person name="Jogler M."/>
            <person name="Boedeker C."/>
            <person name="Pinto D."/>
            <person name="Vollmers J."/>
            <person name="Rivas-Marin E."/>
            <person name="Kohn T."/>
            <person name="Peeters S.H."/>
            <person name="Heuer A."/>
            <person name="Rast P."/>
            <person name="Oberbeckmann S."/>
            <person name="Bunk B."/>
            <person name="Jeske O."/>
            <person name="Meyerdierks A."/>
            <person name="Storesund J.E."/>
            <person name="Kallscheuer N."/>
            <person name="Luecker S."/>
            <person name="Lage O.M."/>
            <person name="Pohl T."/>
            <person name="Merkel B.J."/>
            <person name="Hornburger P."/>
            <person name="Mueller R.-W."/>
            <person name="Bruemmer F."/>
            <person name="Labrenz M."/>
            <person name="Spormann A.M."/>
            <person name="Op Den Camp H."/>
            <person name="Overmann J."/>
            <person name="Amann R."/>
            <person name="Jetten M.S.M."/>
            <person name="Mascher T."/>
            <person name="Medema M.H."/>
            <person name="Devos D.P."/>
            <person name="Kaster A.-K."/>
            <person name="Ovreas L."/>
            <person name="Rohde M."/>
            <person name="Galperin M.Y."/>
            <person name="Jogler C."/>
        </authorList>
    </citation>
    <scope>NUCLEOTIDE SEQUENCE [LARGE SCALE GENOMIC DNA]</scope>
    <source>
        <strain evidence="2 3">Pla100</strain>
    </source>
</reference>
<organism evidence="2 3">
    <name type="scientific">Neorhodopirellula pilleata</name>
    <dbReference type="NCBI Taxonomy" id="2714738"/>
    <lineage>
        <taxon>Bacteria</taxon>
        <taxon>Pseudomonadati</taxon>
        <taxon>Planctomycetota</taxon>
        <taxon>Planctomycetia</taxon>
        <taxon>Pirellulales</taxon>
        <taxon>Pirellulaceae</taxon>
        <taxon>Neorhodopirellula</taxon>
    </lineage>
</organism>
<feature type="transmembrane region" description="Helical" evidence="1">
    <location>
        <begin position="263"/>
        <end position="281"/>
    </location>
</feature>
<dbReference type="AlphaFoldDB" id="A0A5C6A9I1"/>
<dbReference type="PANTHER" id="PTHR30188">
    <property type="entry name" value="ABC TRANSPORTER PERMEASE PROTEIN-RELATED"/>
    <property type="match status" value="1"/>
</dbReference>
<feature type="transmembrane region" description="Helical" evidence="1">
    <location>
        <begin position="69"/>
        <end position="92"/>
    </location>
</feature>
<comment type="caution">
    <text evidence="2">The sequence shown here is derived from an EMBL/GenBank/DDBJ whole genome shotgun (WGS) entry which is preliminary data.</text>
</comment>
<evidence type="ECO:0000313" key="2">
    <source>
        <dbReference type="EMBL" id="TWT95701.1"/>
    </source>
</evidence>
<keyword evidence="3" id="KW-1185">Reference proteome</keyword>
<gene>
    <name evidence="2" type="primary">mlaE_2</name>
    <name evidence="2" type="ORF">Pla100_33430</name>
</gene>
<dbReference type="Pfam" id="PF02405">
    <property type="entry name" value="MlaE"/>
    <property type="match status" value="1"/>
</dbReference>
<keyword evidence="1" id="KW-0812">Transmembrane</keyword>
<evidence type="ECO:0000313" key="3">
    <source>
        <dbReference type="Proteomes" id="UP000316213"/>
    </source>
</evidence>
<dbReference type="InterPro" id="IPR030802">
    <property type="entry name" value="Permease_MalE"/>
</dbReference>
<name>A0A5C6A9I1_9BACT</name>
<accession>A0A5C6A9I1</accession>
<dbReference type="EMBL" id="SJPM01000006">
    <property type="protein sequence ID" value="TWT95701.1"/>
    <property type="molecule type" value="Genomic_DNA"/>
</dbReference>
<dbReference type="OrthoDB" id="5511876at2"/>